<dbReference type="Gene3D" id="2.30.42.10">
    <property type="match status" value="1"/>
</dbReference>
<dbReference type="InterPro" id="IPR001478">
    <property type="entry name" value="PDZ"/>
</dbReference>
<dbReference type="InterPro" id="IPR036034">
    <property type="entry name" value="PDZ_sf"/>
</dbReference>
<dbReference type="AlphaFoldDB" id="A0A0Q3TG55"/>
<keyword evidence="1" id="KW-1133">Transmembrane helix</keyword>
<dbReference type="SMART" id="SM00228">
    <property type="entry name" value="PDZ"/>
    <property type="match status" value="1"/>
</dbReference>
<proteinExistence type="predicted"/>
<feature type="transmembrane region" description="Helical" evidence="1">
    <location>
        <begin position="55"/>
        <end position="74"/>
    </location>
</feature>
<organism evidence="3 4">
    <name type="scientific">Heyndrickxia shackletonii</name>
    <dbReference type="NCBI Taxonomy" id="157838"/>
    <lineage>
        <taxon>Bacteria</taxon>
        <taxon>Bacillati</taxon>
        <taxon>Bacillota</taxon>
        <taxon>Bacilli</taxon>
        <taxon>Bacillales</taxon>
        <taxon>Bacillaceae</taxon>
        <taxon>Heyndrickxia</taxon>
    </lineage>
</organism>
<keyword evidence="1" id="KW-0472">Membrane</keyword>
<dbReference type="OrthoDB" id="198399at2"/>
<dbReference type="STRING" id="157838.AN964_05570"/>
<dbReference type="RefSeq" id="WP_055738748.1">
    <property type="nucleotide sequence ID" value="NZ_JAAIWL010000004.1"/>
</dbReference>
<dbReference type="Proteomes" id="UP000051888">
    <property type="component" value="Unassembled WGS sequence"/>
</dbReference>
<sequence length="398" mass="44363">MAQEWGLELLKSIGRFFIHPSLYIAIIAAVFIGYLRIKRERADFHISVYPLLHELRYFLSSGWIAGLILSVISVAAGFTVSFGILTTLFFTTTIFTLIGGFRLLSSAFTIGLAFLSIYVLNQFDFHIPWLGPFIEKTNHTSLAGMVILAGLLLIVEGILMIRNGAKESSPKYRKSRRGLTVGAFQAKRMWFIPIFCFLPTGPLTAPFSWWPTLDWGTHSYSLILVPFIIGFQQQIQSNLPDVAVKKLGKQIIAAGVVTTAIAAGGLWISFLPLVGMVFAILARAWISYQHRVREGANPYYFTQRDNGLIILAVIPGSPADKLSLKTGEVIHKCNGQLVKNTDEFYRALQKNRAYCKLEVLDTNEQIRFAQGALYEGDHHELGIITVEGKKKWGTGEAS</sequence>
<evidence type="ECO:0000256" key="1">
    <source>
        <dbReference type="SAM" id="Phobius"/>
    </source>
</evidence>
<keyword evidence="1" id="KW-0812">Transmembrane</keyword>
<reference evidence="3 4" key="1">
    <citation type="submission" date="2015-09" db="EMBL/GenBank/DDBJ databases">
        <title>Genome sequencing project for genomic taxonomy and phylogenomics of Bacillus-like bacteria.</title>
        <authorList>
            <person name="Liu B."/>
            <person name="Wang J."/>
            <person name="Zhu Y."/>
            <person name="Liu G."/>
            <person name="Chen Q."/>
            <person name="Chen Z."/>
            <person name="Lan J."/>
            <person name="Che J."/>
            <person name="Ge C."/>
            <person name="Shi H."/>
            <person name="Pan Z."/>
            <person name="Liu X."/>
        </authorList>
    </citation>
    <scope>NUCLEOTIDE SEQUENCE [LARGE SCALE GENOMIC DNA]</scope>
    <source>
        <strain evidence="3 4">LMG 18435</strain>
    </source>
</reference>
<name>A0A0Q3TG55_9BACI</name>
<evidence type="ECO:0000259" key="2">
    <source>
        <dbReference type="SMART" id="SM00228"/>
    </source>
</evidence>
<dbReference type="SUPFAM" id="SSF50156">
    <property type="entry name" value="PDZ domain-like"/>
    <property type="match status" value="1"/>
</dbReference>
<evidence type="ECO:0000313" key="4">
    <source>
        <dbReference type="Proteomes" id="UP000051888"/>
    </source>
</evidence>
<feature type="transmembrane region" description="Helical" evidence="1">
    <location>
        <begin position="103"/>
        <end position="121"/>
    </location>
</feature>
<feature type="domain" description="PDZ" evidence="2">
    <location>
        <begin position="297"/>
        <end position="363"/>
    </location>
</feature>
<feature type="transmembrane region" description="Helical" evidence="1">
    <location>
        <begin position="16"/>
        <end position="35"/>
    </location>
</feature>
<accession>A0A0Q3TG55</accession>
<feature type="transmembrane region" description="Helical" evidence="1">
    <location>
        <begin position="141"/>
        <end position="161"/>
    </location>
</feature>
<comment type="caution">
    <text evidence="3">The sequence shown here is derived from an EMBL/GenBank/DDBJ whole genome shotgun (WGS) entry which is preliminary data.</text>
</comment>
<feature type="transmembrane region" description="Helical" evidence="1">
    <location>
        <begin position="251"/>
        <end position="281"/>
    </location>
</feature>
<protein>
    <submittedName>
        <fullName evidence="3">Signal protein PDZ</fullName>
    </submittedName>
</protein>
<feature type="transmembrane region" description="Helical" evidence="1">
    <location>
        <begin position="190"/>
        <end position="209"/>
    </location>
</feature>
<dbReference type="PATRIC" id="fig|157838.3.peg.1240"/>
<keyword evidence="4" id="KW-1185">Reference proteome</keyword>
<gene>
    <name evidence="3" type="ORF">AN964_05570</name>
</gene>
<evidence type="ECO:0000313" key="3">
    <source>
        <dbReference type="EMBL" id="KQL53032.1"/>
    </source>
</evidence>
<dbReference type="EMBL" id="LJJC01000004">
    <property type="protein sequence ID" value="KQL53032.1"/>
    <property type="molecule type" value="Genomic_DNA"/>
</dbReference>